<dbReference type="Proteomes" id="UP000035682">
    <property type="component" value="Unplaced"/>
</dbReference>
<reference evidence="4" key="1">
    <citation type="submission" date="2014-09" db="EMBL/GenBank/DDBJ databases">
        <authorList>
            <person name="Martin A.A."/>
        </authorList>
    </citation>
    <scope>NUCLEOTIDE SEQUENCE</scope>
    <source>
        <strain evidence="4">ED321</strain>
    </source>
</reference>
<dbReference type="PANTHER" id="PTHR37984:SF5">
    <property type="entry name" value="PROTEIN NYNRIN-LIKE"/>
    <property type="match status" value="1"/>
</dbReference>
<organism evidence="3">
    <name type="scientific">Strongyloides ratti</name>
    <name type="common">Parasitic roundworm</name>
    <dbReference type="NCBI Taxonomy" id="34506"/>
    <lineage>
        <taxon>Eukaryota</taxon>
        <taxon>Metazoa</taxon>
        <taxon>Ecdysozoa</taxon>
        <taxon>Nematoda</taxon>
        <taxon>Chromadorea</taxon>
        <taxon>Rhabditida</taxon>
        <taxon>Tylenchina</taxon>
        <taxon>Panagrolaimomorpha</taxon>
        <taxon>Strongyloidoidea</taxon>
        <taxon>Strongyloididae</taxon>
        <taxon>Strongyloides</taxon>
    </lineage>
</organism>
<dbReference type="OrthoDB" id="5862337at2759"/>
<evidence type="ECO:0000313" key="4">
    <source>
        <dbReference type="Proteomes" id="UP000035682"/>
    </source>
</evidence>
<dbReference type="GeneID" id="36373856"/>
<evidence type="ECO:0000259" key="2">
    <source>
        <dbReference type="Pfam" id="PF17921"/>
    </source>
</evidence>
<dbReference type="GO" id="GO:0003964">
    <property type="term" value="F:RNA-directed DNA polymerase activity"/>
    <property type="evidence" value="ECO:0007669"/>
    <property type="project" value="UniProtKB-EC"/>
</dbReference>
<dbReference type="EMBL" id="LN609409">
    <property type="protein sequence ID" value="CEF61488.2"/>
    <property type="molecule type" value="Genomic_DNA"/>
</dbReference>
<evidence type="ECO:0000313" key="3">
    <source>
        <dbReference type="EMBL" id="CEF61488.2"/>
    </source>
</evidence>
<evidence type="ECO:0000313" key="6">
    <source>
        <dbReference type="WormBase" id="SRAE_0000061100"/>
    </source>
</evidence>
<dbReference type="PANTHER" id="PTHR37984">
    <property type="entry name" value="PROTEIN CBG26694"/>
    <property type="match status" value="1"/>
</dbReference>
<sequence length="131" mass="15415">MPENKEMNEIVEKLLEDYSIIAAVIQLVLTSFLNYVKDEEIKKYQACQNELNMMNGVLFKNICVIIPVSLRDRNLALLHEGHFEVTKVKLLSRSYCYWFGIFYSIEILTKSCEVCQLHGETKKNDFFHSWQ</sequence>
<dbReference type="Pfam" id="PF17921">
    <property type="entry name" value="Integrase_H2C2"/>
    <property type="match status" value="1"/>
</dbReference>
<dbReference type="Gene3D" id="1.10.340.70">
    <property type="match status" value="1"/>
</dbReference>
<dbReference type="EC" id="2.7.7.49" evidence="1"/>
<dbReference type="RefSeq" id="XP_024500697.1">
    <property type="nucleotide sequence ID" value="XM_024646524.1"/>
</dbReference>
<name>A0A090MT42_STRRB</name>
<gene>
    <name evidence="3 5 6" type="ORF">SRAE_0000061100</name>
</gene>
<evidence type="ECO:0000256" key="1">
    <source>
        <dbReference type="ARBA" id="ARBA00012493"/>
    </source>
</evidence>
<keyword evidence="4" id="KW-1185">Reference proteome</keyword>
<dbReference type="InterPro" id="IPR050951">
    <property type="entry name" value="Retrovirus_Pol_polyprotein"/>
</dbReference>
<feature type="domain" description="Integrase zinc-binding" evidence="2">
    <location>
        <begin position="66"/>
        <end position="118"/>
    </location>
</feature>
<dbReference type="WBParaSite" id="SRAE_0000061100.1">
    <property type="protein sequence ID" value="SRAE_0000061100.1"/>
    <property type="gene ID" value="WBGene00256358"/>
</dbReference>
<accession>A0A090MT42</accession>
<dbReference type="OMA" id="MPENKEM"/>
<reference evidence="5" key="3">
    <citation type="submission" date="2020-12" db="UniProtKB">
        <authorList>
            <consortium name="WormBaseParasite"/>
        </authorList>
    </citation>
    <scope>IDENTIFICATION</scope>
</reference>
<evidence type="ECO:0000313" key="5">
    <source>
        <dbReference type="WBParaSite" id="SRAE_0000061100.1"/>
    </source>
</evidence>
<dbReference type="WormBase" id="SRAE_0000061100">
    <property type="protein sequence ID" value="SRP08197"/>
    <property type="gene ID" value="WBGene00256358"/>
</dbReference>
<proteinExistence type="predicted"/>
<dbReference type="CTD" id="36373856"/>
<dbReference type="AlphaFoldDB" id="A0A090MT42"/>
<protein>
    <recommendedName>
        <fullName evidence="1">RNA-directed DNA polymerase</fullName>
        <ecNumber evidence="1">2.7.7.49</ecNumber>
    </recommendedName>
</protein>
<reference evidence="3" key="2">
    <citation type="submission" date="2014-09" db="EMBL/GenBank/DDBJ databases">
        <authorList>
            <person name="Aslett A.Martin."/>
        </authorList>
    </citation>
    <scope>NUCLEOTIDE SEQUENCE</scope>
    <source>
        <strain evidence="3">ED321 Heterogonic</strain>
    </source>
</reference>
<dbReference type="InterPro" id="IPR041588">
    <property type="entry name" value="Integrase_H2C2"/>
</dbReference>